<protein>
    <submittedName>
        <fullName evidence="1">Uncharacterized protein</fullName>
    </submittedName>
</protein>
<name>A0A397U3Z8_9GLOM</name>
<organism evidence="1 2">
    <name type="scientific">Gigaspora rosea</name>
    <dbReference type="NCBI Taxonomy" id="44941"/>
    <lineage>
        <taxon>Eukaryota</taxon>
        <taxon>Fungi</taxon>
        <taxon>Fungi incertae sedis</taxon>
        <taxon>Mucoromycota</taxon>
        <taxon>Glomeromycotina</taxon>
        <taxon>Glomeromycetes</taxon>
        <taxon>Diversisporales</taxon>
        <taxon>Gigasporaceae</taxon>
        <taxon>Gigaspora</taxon>
    </lineage>
</organism>
<reference evidence="1 2" key="1">
    <citation type="submission" date="2018-06" db="EMBL/GenBank/DDBJ databases">
        <title>Comparative genomics reveals the genomic features of Rhizophagus irregularis, R. cerebriforme, R. diaphanum and Gigaspora rosea, and their symbiotic lifestyle signature.</title>
        <authorList>
            <person name="Morin E."/>
            <person name="San Clemente H."/>
            <person name="Chen E.C.H."/>
            <person name="De La Providencia I."/>
            <person name="Hainaut M."/>
            <person name="Kuo A."/>
            <person name="Kohler A."/>
            <person name="Murat C."/>
            <person name="Tang N."/>
            <person name="Roy S."/>
            <person name="Loubradou J."/>
            <person name="Henrissat B."/>
            <person name="Grigoriev I.V."/>
            <person name="Corradi N."/>
            <person name="Roux C."/>
            <person name="Martin F.M."/>
        </authorList>
    </citation>
    <scope>NUCLEOTIDE SEQUENCE [LARGE SCALE GENOMIC DNA]</scope>
    <source>
        <strain evidence="1 2">DAOM 194757</strain>
    </source>
</reference>
<dbReference type="OrthoDB" id="2349470at2759"/>
<dbReference type="EMBL" id="QKWP01002394">
    <property type="protein sequence ID" value="RIB03489.1"/>
    <property type="molecule type" value="Genomic_DNA"/>
</dbReference>
<evidence type="ECO:0000313" key="1">
    <source>
        <dbReference type="EMBL" id="RIB03489.1"/>
    </source>
</evidence>
<gene>
    <name evidence="1" type="ORF">C2G38_2049227</name>
</gene>
<dbReference type="Proteomes" id="UP000266673">
    <property type="component" value="Unassembled WGS sequence"/>
</dbReference>
<proteinExistence type="predicted"/>
<keyword evidence="2" id="KW-1185">Reference proteome</keyword>
<dbReference type="AlphaFoldDB" id="A0A397U3Z8"/>
<accession>A0A397U3Z8</accession>
<evidence type="ECO:0000313" key="2">
    <source>
        <dbReference type="Proteomes" id="UP000266673"/>
    </source>
</evidence>
<comment type="caution">
    <text evidence="1">The sequence shown here is derived from an EMBL/GenBank/DDBJ whole genome shotgun (WGS) entry which is preliminary data.</text>
</comment>
<sequence length="189" mass="22736">MEKNSERARELLTWNQNAIKAKKLRDSVFTENETRNAWPFNEFLKQEPYRTIPKNLRDYGSKHASRIHGDIFKEWEKNSYARYMLTEYGLNYINNLKTPEAWLRFAKYHQPAYIRRHLLIPGYDINVKHYASQSDVYDVRMRREWKLRQRFTDLILQNVTGTIASSILHDKIPLWVIGRFVWGTDRGLK</sequence>